<dbReference type="EMBL" id="CDMY01000447">
    <property type="protein sequence ID" value="CEM13812.1"/>
    <property type="molecule type" value="Genomic_DNA"/>
</dbReference>
<feature type="region of interest" description="Disordered" evidence="1">
    <location>
        <begin position="529"/>
        <end position="557"/>
    </location>
</feature>
<dbReference type="InParanoid" id="A0A0G4FJA1"/>
<feature type="region of interest" description="Disordered" evidence="1">
    <location>
        <begin position="467"/>
        <end position="487"/>
    </location>
</feature>
<dbReference type="AlphaFoldDB" id="A0A0G4FJA1"/>
<evidence type="ECO:0000313" key="3">
    <source>
        <dbReference type="EMBL" id="CEM13812.1"/>
    </source>
</evidence>
<dbReference type="VEuPathDB" id="CryptoDB:Vbra_15607"/>
<evidence type="ECO:0000313" key="4">
    <source>
        <dbReference type="Proteomes" id="UP000041254"/>
    </source>
</evidence>
<dbReference type="InterPro" id="IPR003611">
    <property type="entry name" value="NUMOD3"/>
</dbReference>
<dbReference type="GO" id="GO:0003677">
    <property type="term" value="F:DNA binding"/>
    <property type="evidence" value="ECO:0007669"/>
    <property type="project" value="InterPro"/>
</dbReference>
<organism evidence="3 4">
    <name type="scientific">Vitrella brassicaformis (strain CCMP3155)</name>
    <dbReference type="NCBI Taxonomy" id="1169540"/>
    <lineage>
        <taxon>Eukaryota</taxon>
        <taxon>Sar</taxon>
        <taxon>Alveolata</taxon>
        <taxon>Colpodellida</taxon>
        <taxon>Vitrellaceae</taxon>
        <taxon>Vitrella</taxon>
    </lineage>
</organism>
<dbReference type="SUPFAM" id="SSF64496">
    <property type="entry name" value="DNA-binding domain of intron-encoded endonucleases"/>
    <property type="match status" value="1"/>
</dbReference>
<feature type="region of interest" description="Disordered" evidence="1">
    <location>
        <begin position="152"/>
        <end position="178"/>
    </location>
</feature>
<dbReference type="Pfam" id="PF07460">
    <property type="entry name" value="NUMOD3"/>
    <property type="match status" value="1"/>
</dbReference>
<feature type="domain" description="Nuclease associated modular" evidence="2">
    <location>
        <begin position="297"/>
        <end position="313"/>
    </location>
</feature>
<dbReference type="OrthoDB" id="6013at2759"/>
<keyword evidence="4" id="KW-1185">Reference proteome</keyword>
<dbReference type="Proteomes" id="UP000041254">
    <property type="component" value="Unassembled WGS sequence"/>
</dbReference>
<name>A0A0G4FJA1_VITBC</name>
<proteinExistence type="predicted"/>
<dbReference type="SMART" id="SM00496">
    <property type="entry name" value="IENR2"/>
    <property type="match status" value="2"/>
</dbReference>
<feature type="domain" description="Nuclease associated modular" evidence="2">
    <location>
        <begin position="158"/>
        <end position="174"/>
    </location>
</feature>
<protein>
    <recommendedName>
        <fullName evidence="2">Nuclease associated modular domain-containing protein</fullName>
    </recommendedName>
</protein>
<reference evidence="3 4" key="1">
    <citation type="submission" date="2014-11" db="EMBL/GenBank/DDBJ databases">
        <authorList>
            <person name="Zhu J."/>
            <person name="Qi W."/>
            <person name="Song R."/>
        </authorList>
    </citation>
    <scope>NUCLEOTIDE SEQUENCE [LARGE SCALE GENOMIC DNA]</scope>
</reference>
<gene>
    <name evidence="3" type="ORF">Vbra_15607</name>
</gene>
<evidence type="ECO:0000256" key="1">
    <source>
        <dbReference type="SAM" id="MobiDB-lite"/>
    </source>
</evidence>
<evidence type="ECO:0000259" key="2">
    <source>
        <dbReference type="SMART" id="SM00496"/>
    </source>
</evidence>
<sequence>MFGGRGDLLERRAHQQWSANEDDECYSWRRRPRRRGRVQRPPYPSALPAFLSSPRAFSLVRPARPRQRPRPLIRIKWQQVGPFTLLVLPPDDQQQATIVGANADDPAVPADFVRPENWTRYQRYKSKRTNMSPEGRARCAEGARKAHAIMRQRGHPHKGRRHSEETKRKMSISSKGAVPWNKGISYKERDAHKPPENRTNERIRAKLLASHRARDEAKAASLNMTYDEYKQHKVDKQREYKRIRGRLHRARKLLAERDKLGLPPVDEGELDELLTNMGLMDLKAEVLQYQRTQTTATRKGYSDEARVRMSAKMKARWADPEYKETVSQRILQGAQRTANRELCSVKKKELWADEQYRSQMNQQRAERFADPAYREWWSRRVRATWSDPVKRANILARQRARMDQWYADHGMDADVMKGIPYNIRRQIYKQLGVNSGFVSRSADEREAMVRKIKALFANPHFLAKAKVRRRSPSAGTRRKKEDEEKERQEAYWSRVYGAIIYEAQQKEANGHGVGVVYADLLSVNEAGAGARDSARGGAAGEGKGEPLVVRYQPKPRR</sequence>
<accession>A0A0G4FJA1</accession>
<feature type="compositionally biased region" description="Basic residues" evidence="1">
    <location>
        <begin position="152"/>
        <end position="161"/>
    </location>
</feature>